<dbReference type="Pfam" id="PF00072">
    <property type="entry name" value="Response_reg"/>
    <property type="match status" value="1"/>
</dbReference>
<gene>
    <name evidence="4" type="primary">pdtaR</name>
    <name evidence="4" type="ORF">TBK1r_14610</name>
</gene>
<dbReference type="InterPro" id="IPR005561">
    <property type="entry name" value="ANTAR"/>
</dbReference>
<dbReference type="PROSITE" id="PS50110">
    <property type="entry name" value="RESPONSE_REGULATORY"/>
    <property type="match status" value="1"/>
</dbReference>
<dbReference type="InterPro" id="IPR008327">
    <property type="entry name" value="Sig_transdc_resp-reg_antiterm"/>
</dbReference>
<dbReference type="InterPro" id="IPR001789">
    <property type="entry name" value="Sig_transdc_resp-reg_receiver"/>
</dbReference>
<evidence type="ECO:0000313" key="4">
    <source>
        <dbReference type="EMBL" id="QDV82530.1"/>
    </source>
</evidence>
<dbReference type="PIRSF" id="PIRSF036382">
    <property type="entry name" value="RR_antiterm"/>
    <property type="match status" value="1"/>
</dbReference>
<dbReference type="Gene3D" id="1.10.10.10">
    <property type="entry name" value="Winged helix-like DNA-binding domain superfamily/Winged helix DNA-binding domain"/>
    <property type="match status" value="1"/>
</dbReference>
<dbReference type="PANTHER" id="PTHR43367">
    <property type="match status" value="1"/>
</dbReference>
<comment type="caution">
    <text evidence="1">Lacks conserved residue(s) required for the propagation of feature annotation.</text>
</comment>
<dbReference type="EMBL" id="CP036432">
    <property type="protein sequence ID" value="QDV82530.1"/>
    <property type="molecule type" value="Genomic_DNA"/>
</dbReference>
<dbReference type="Proteomes" id="UP000318081">
    <property type="component" value="Chromosome"/>
</dbReference>
<protein>
    <submittedName>
        <fullName evidence="4">Transcriptional regulatory protein pdtaR</fullName>
    </submittedName>
</protein>
<evidence type="ECO:0000313" key="5">
    <source>
        <dbReference type="Proteomes" id="UP000318081"/>
    </source>
</evidence>
<evidence type="ECO:0000259" key="2">
    <source>
        <dbReference type="PROSITE" id="PS50110"/>
    </source>
</evidence>
<keyword evidence="5" id="KW-1185">Reference proteome</keyword>
<sequence>MATPLPPPTLKLMLVDQSSQRREILEKILRDNGYTNVFSTSGLDDLFALVATVKPDVVLIELDSPKRDTLEQLREIRQRQPTPVVMFAQDQDAQTVHAAVDSGVCAYLVDSVDRVKVKPAIDLAMATFAAYRRLRNEADKYRTQLDSRKDIDLAKSMLMRHERLGEAEAHRMLRKMAMDSNRKLHRVALDVISTFKNKR</sequence>
<proteinExistence type="predicted"/>
<feature type="domain" description="Response regulatory" evidence="2">
    <location>
        <begin position="11"/>
        <end position="125"/>
    </location>
</feature>
<organism evidence="4 5">
    <name type="scientific">Stieleria magnilauensis</name>
    <dbReference type="NCBI Taxonomy" id="2527963"/>
    <lineage>
        <taxon>Bacteria</taxon>
        <taxon>Pseudomonadati</taxon>
        <taxon>Planctomycetota</taxon>
        <taxon>Planctomycetia</taxon>
        <taxon>Pirellulales</taxon>
        <taxon>Pirellulaceae</taxon>
        <taxon>Stieleria</taxon>
    </lineage>
</organism>
<dbReference type="Pfam" id="PF03861">
    <property type="entry name" value="ANTAR"/>
    <property type="match status" value="1"/>
</dbReference>
<dbReference type="RefSeq" id="WP_145208465.1">
    <property type="nucleotide sequence ID" value="NZ_CP036432.1"/>
</dbReference>
<dbReference type="PANTHER" id="PTHR43367:SF1">
    <property type="entry name" value="TWO-COMPONENT RESPONSE REGULATOR-LIKE APRR6-RELATED"/>
    <property type="match status" value="1"/>
</dbReference>
<evidence type="ECO:0000256" key="1">
    <source>
        <dbReference type="PROSITE-ProRule" id="PRU00169"/>
    </source>
</evidence>
<dbReference type="SUPFAM" id="SSF52172">
    <property type="entry name" value="CheY-like"/>
    <property type="match status" value="1"/>
</dbReference>
<dbReference type="SMART" id="SM01012">
    <property type="entry name" value="ANTAR"/>
    <property type="match status" value="1"/>
</dbReference>
<evidence type="ECO:0000259" key="3">
    <source>
        <dbReference type="PROSITE" id="PS50921"/>
    </source>
</evidence>
<dbReference type="InterPro" id="IPR011006">
    <property type="entry name" value="CheY-like_superfamily"/>
</dbReference>
<reference evidence="4 5" key="1">
    <citation type="submission" date="2019-02" db="EMBL/GenBank/DDBJ databases">
        <title>Deep-cultivation of Planctomycetes and their phenomic and genomic characterization uncovers novel biology.</title>
        <authorList>
            <person name="Wiegand S."/>
            <person name="Jogler M."/>
            <person name="Boedeker C."/>
            <person name="Pinto D."/>
            <person name="Vollmers J."/>
            <person name="Rivas-Marin E."/>
            <person name="Kohn T."/>
            <person name="Peeters S.H."/>
            <person name="Heuer A."/>
            <person name="Rast P."/>
            <person name="Oberbeckmann S."/>
            <person name="Bunk B."/>
            <person name="Jeske O."/>
            <person name="Meyerdierks A."/>
            <person name="Storesund J.E."/>
            <person name="Kallscheuer N."/>
            <person name="Luecker S."/>
            <person name="Lage O.M."/>
            <person name="Pohl T."/>
            <person name="Merkel B.J."/>
            <person name="Hornburger P."/>
            <person name="Mueller R.-W."/>
            <person name="Bruemmer F."/>
            <person name="Labrenz M."/>
            <person name="Spormann A.M."/>
            <person name="Op den Camp H."/>
            <person name="Overmann J."/>
            <person name="Amann R."/>
            <person name="Jetten M.S.M."/>
            <person name="Mascher T."/>
            <person name="Medema M.H."/>
            <person name="Devos D.P."/>
            <person name="Kaster A.-K."/>
            <person name="Ovreas L."/>
            <person name="Rohde M."/>
            <person name="Galperin M.Y."/>
            <person name="Jogler C."/>
        </authorList>
    </citation>
    <scope>NUCLEOTIDE SEQUENCE [LARGE SCALE GENOMIC DNA]</scope>
    <source>
        <strain evidence="4 5">TBK1r</strain>
    </source>
</reference>
<dbReference type="SMART" id="SM00448">
    <property type="entry name" value="REC"/>
    <property type="match status" value="1"/>
</dbReference>
<name>A0ABX5XKL5_9BACT</name>
<dbReference type="PROSITE" id="PS50921">
    <property type="entry name" value="ANTAR"/>
    <property type="match status" value="1"/>
</dbReference>
<dbReference type="InterPro" id="IPR036388">
    <property type="entry name" value="WH-like_DNA-bd_sf"/>
</dbReference>
<dbReference type="Gene3D" id="3.40.50.2300">
    <property type="match status" value="1"/>
</dbReference>
<feature type="domain" description="ANTAR" evidence="3">
    <location>
        <begin position="131"/>
        <end position="192"/>
    </location>
</feature>
<accession>A0ABX5XKL5</accession>